<dbReference type="STRING" id="441103.TRN7648_03980"/>
<feature type="domain" description="Carbohydrate kinase FGGY C-terminal" evidence="4">
    <location>
        <begin position="230"/>
        <end position="376"/>
    </location>
</feature>
<keyword evidence="2" id="KW-0808">Transferase</keyword>
<reference evidence="5 6" key="1">
    <citation type="submission" date="2015-09" db="EMBL/GenBank/DDBJ databases">
        <authorList>
            <consortium name="Swine Surveillance"/>
        </authorList>
    </citation>
    <scope>NUCLEOTIDE SEQUENCE [LARGE SCALE GENOMIC DNA]</scope>
    <source>
        <strain evidence="5 6">CECT 7648</strain>
    </source>
</reference>
<dbReference type="AlphaFoldDB" id="A0A0P1GK66"/>
<keyword evidence="6" id="KW-1185">Reference proteome</keyword>
<evidence type="ECO:0000256" key="1">
    <source>
        <dbReference type="ARBA" id="ARBA00009156"/>
    </source>
</evidence>
<evidence type="ECO:0000313" key="6">
    <source>
        <dbReference type="Proteomes" id="UP000054935"/>
    </source>
</evidence>
<dbReference type="GO" id="GO:0005829">
    <property type="term" value="C:cytosol"/>
    <property type="evidence" value="ECO:0007669"/>
    <property type="project" value="TreeGrafter"/>
</dbReference>
<dbReference type="PANTHER" id="PTHR10196">
    <property type="entry name" value="SUGAR KINASE"/>
    <property type="match status" value="1"/>
</dbReference>
<dbReference type="RefSeq" id="WP_058249335.1">
    <property type="nucleotide sequence ID" value="NZ_CYSE01000013.1"/>
</dbReference>
<protein>
    <submittedName>
        <fullName evidence="5">Xylulokinase</fullName>
    </submittedName>
</protein>
<dbReference type="GO" id="GO:0019150">
    <property type="term" value="F:D-ribulokinase activity"/>
    <property type="evidence" value="ECO:0007669"/>
    <property type="project" value="TreeGrafter"/>
</dbReference>
<evidence type="ECO:0000313" key="5">
    <source>
        <dbReference type="EMBL" id="CUH82439.1"/>
    </source>
</evidence>
<evidence type="ECO:0000259" key="4">
    <source>
        <dbReference type="Pfam" id="PF02782"/>
    </source>
</evidence>
<dbReference type="Proteomes" id="UP000054935">
    <property type="component" value="Unassembled WGS sequence"/>
</dbReference>
<dbReference type="InterPro" id="IPR043129">
    <property type="entry name" value="ATPase_NBD"/>
</dbReference>
<evidence type="ECO:0000256" key="2">
    <source>
        <dbReference type="ARBA" id="ARBA00022679"/>
    </source>
</evidence>
<dbReference type="Pfam" id="PF02782">
    <property type="entry name" value="FGGY_C"/>
    <property type="match status" value="1"/>
</dbReference>
<comment type="similarity">
    <text evidence="1">Belongs to the FGGY kinase family.</text>
</comment>
<dbReference type="EMBL" id="CYSE01000013">
    <property type="protein sequence ID" value="CUH82439.1"/>
    <property type="molecule type" value="Genomic_DNA"/>
</dbReference>
<organism evidence="5 6">
    <name type="scientific">Tropicibacter naphthalenivorans</name>
    <dbReference type="NCBI Taxonomy" id="441103"/>
    <lineage>
        <taxon>Bacteria</taxon>
        <taxon>Pseudomonadati</taxon>
        <taxon>Pseudomonadota</taxon>
        <taxon>Alphaproteobacteria</taxon>
        <taxon>Rhodobacterales</taxon>
        <taxon>Roseobacteraceae</taxon>
        <taxon>Tropicibacter</taxon>
    </lineage>
</organism>
<name>A0A0P1GK66_9RHOB</name>
<dbReference type="Gene3D" id="3.30.420.40">
    <property type="match status" value="2"/>
</dbReference>
<dbReference type="InterPro" id="IPR018485">
    <property type="entry name" value="FGGY_C"/>
</dbReference>
<gene>
    <name evidence="5" type="ORF">TRN7648_03980</name>
</gene>
<sequence length="417" mass="43612">MSEVCTIGIDLGTSGVRAVAVRGQTELARADCAITGDARRDPLALFATVRTCLSDLGAQRDLAPEALAIAGTSGSLVPVSATGQPCGEISLYNAKADVAILALLESAPGPALGPCSTLARAIALQRTGAYVVFETDYIAGRLAGARLPADMNNALKCGVDPQTGHWPRTTAPLDPLRMPELVPPGQPVADMRSRLAKSFGFHSAPLICAGTTDGCASALAAGLERVGDAVTSLGSTLTIKMLSDTPITSAQHGIYSHLLLGHWLVGGASNAGGAVLRQFFDDARLADLGAQIDPEAPTGLRYTPLLTSGERFPTADPYLMPCFTPRPDCDSIFLQGMLEALVQVEAAGFQALRSLGAPPLRRLFAVGGGLKIKGWNALRHKYLPFDHHSAHQGDAAFGAARLARFSMVTERPQILAE</sequence>
<dbReference type="CDD" id="cd07783">
    <property type="entry name" value="ASKHA_NBD_FGGY_SePSK_AtXK1-like"/>
    <property type="match status" value="1"/>
</dbReference>
<keyword evidence="3 5" id="KW-0418">Kinase</keyword>
<evidence type="ECO:0000256" key="3">
    <source>
        <dbReference type="ARBA" id="ARBA00022777"/>
    </source>
</evidence>
<dbReference type="GO" id="GO:0005997">
    <property type="term" value="P:xylulose metabolic process"/>
    <property type="evidence" value="ECO:0007669"/>
    <property type="project" value="TreeGrafter"/>
</dbReference>
<accession>A0A0P1GK66</accession>
<proteinExistence type="inferred from homology"/>
<dbReference type="SUPFAM" id="SSF53067">
    <property type="entry name" value="Actin-like ATPase domain"/>
    <property type="match status" value="2"/>
</dbReference>
<dbReference type="PANTHER" id="PTHR10196:SF80">
    <property type="entry name" value="D-RIBULOSE KINASE"/>
    <property type="match status" value="1"/>
</dbReference>
<dbReference type="GO" id="GO:0004856">
    <property type="term" value="F:D-xylulokinase activity"/>
    <property type="evidence" value="ECO:0007669"/>
    <property type="project" value="TreeGrafter"/>
</dbReference>